<dbReference type="Proteomes" id="UP001107558">
    <property type="component" value="Chromosome 2"/>
</dbReference>
<keyword evidence="3 8" id="KW-0732">Signal</keyword>
<keyword evidence="4" id="KW-0378">Hydrolase</keyword>
<dbReference type="InterPro" id="IPR001360">
    <property type="entry name" value="Glyco_hydro_1"/>
</dbReference>
<dbReference type="InterPro" id="IPR033132">
    <property type="entry name" value="GH_1_N_CS"/>
</dbReference>
<dbReference type="SUPFAM" id="SSF51445">
    <property type="entry name" value="(Trans)glycosidases"/>
    <property type="match status" value="1"/>
</dbReference>
<keyword evidence="10" id="KW-1185">Reference proteome</keyword>
<comment type="subunit">
    <text evidence="2">Homodimer.</text>
</comment>
<evidence type="ECO:0000256" key="1">
    <source>
        <dbReference type="ARBA" id="ARBA00010838"/>
    </source>
</evidence>
<feature type="signal peptide" evidence="8">
    <location>
        <begin position="1"/>
        <end position="17"/>
    </location>
</feature>
<sequence>MNILIIFSFLFIPRISAVSRSPILIEKESFDSSFYAFPKNFSFGASTAAYQIEGAWNEDGKGQSIWDTFTHNHPDMIADGTNGDIGDDSYHHYLDDIKALKEVGFEHYRFSVSWARIFPNGTIVNKKGFDYYHKLLDQLIVNNIEPVVTMLHYDIPQWVQDYGGFLNPYFVKYFKLYAQTLYTEFGSKVKIWITFNEPYESCVEGYSAGTSPPLINLRGTGEYICAHNVLLAHAAAYDTYKKLFKNDQRGMVGITLDSRFYFPKNPLEGSDIVNRAMNFELGWFAHPIFSKNGDYPQVMIDEINERSNQEGRPFSRLPEMSNQVKEFIRGSADFLGFNYYSSRYVEFDNSEYDPTSQPTIYQDSRIKTSIDENWKRAKSEWLYSVPQGLHDALVWIKNEYNNIPVIITENGWSDSGELEDDDRINYYKEHLISVAKAINIEKCNVLGYTAWSIIDNFEWRKGFSERFVQDAFLQLNQYNGLDHKNDIAIIEMPSSFNTTEKSYLKFARLPTTELNDALVGSTVG</sequence>
<evidence type="ECO:0000256" key="6">
    <source>
        <dbReference type="ARBA" id="ARBA00023295"/>
    </source>
</evidence>
<dbReference type="InterPro" id="IPR017853">
    <property type="entry name" value="GH"/>
</dbReference>
<accession>A0A9J6C6S5</accession>
<dbReference type="PANTHER" id="PTHR10353:SF36">
    <property type="entry name" value="LP05116P"/>
    <property type="match status" value="1"/>
</dbReference>
<dbReference type="Gene3D" id="3.20.20.80">
    <property type="entry name" value="Glycosidases"/>
    <property type="match status" value="1"/>
</dbReference>
<feature type="chain" id="PRO_5039954118" description="Glycoside hydrolase" evidence="8">
    <location>
        <begin position="18"/>
        <end position="524"/>
    </location>
</feature>
<comment type="similarity">
    <text evidence="1 7">Belongs to the glycosyl hydrolase 1 family.</text>
</comment>
<dbReference type="GO" id="GO:0008422">
    <property type="term" value="F:beta-glucosidase activity"/>
    <property type="evidence" value="ECO:0007669"/>
    <property type="project" value="TreeGrafter"/>
</dbReference>
<dbReference type="Pfam" id="PF00232">
    <property type="entry name" value="Glyco_hydro_1"/>
    <property type="match status" value="1"/>
</dbReference>
<evidence type="ECO:0000256" key="2">
    <source>
        <dbReference type="ARBA" id="ARBA00011738"/>
    </source>
</evidence>
<proteinExistence type="inferred from homology"/>
<comment type="caution">
    <text evidence="9">The sequence shown here is derived from an EMBL/GenBank/DDBJ whole genome shotgun (WGS) entry which is preliminary data.</text>
</comment>
<evidence type="ECO:0000256" key="8">
    <source>
        <dbReference type="SAM" id="SignalP"/>
    </source>
</evidence>
<keyword evidence="6" id="KW-0326">Glycosidase</keyword>
<evidence type="ECO:0000256" key="5">
    <source>
        <dbReference type="ARBA" id="ARBA00023180"/>
    </source>
</evidence>
<dbReference type="PRINTS" id="PR00131">
    <property type="entry name" value="GLHYDRLASE1"/>
</dbReference>
<organism evidence="9 10">
    <name type="scientific">Polypedilum vanderplanki</name>
    <name type="common">Sleeping chironomid midge</name>
    <dbReference type="NCBI Taxonomy" id="319348"/>
    <lineage>
        <taxon>Eukaryota</taxon>
        <taxon>Metazoa</taxon>
        <taxon>Ecdysozoa</taxon>
        <taxon>Arthropoda</taxon>
        <taxon>Hexapoda</taxon>
        <taxon>Insecta</taxon>
        <taxon>Pterygota</taxon>
        <taxon>Neoptera</taxon>
        <taxon>Endopterygota</taxon>
        <taxon>Diptera</taxon>
        <taxon>Nematocera</taxon>
        <taxon>Chironomoidea</taxon>
        <taxon>Chironomidae</taxon>
        <taxon>Chironominae</taxon>
        <taxon>Polypedilum</taxon>
        <taxon>Polypedilum</taxon>
    </lineage>
</organism>
<protein>
    <recommendedName>
        <fullName evidence="11">Glycoside hydrolase</fullName>
    </recommendedName>
</protein>
<reference evidence="9" key="1">
    <citation type="submission" date="2021-03" db="EMBL/GenBank/DDBJ databases">
        <title>Chromosome level genome of the anhydrobiotic midge Polypedilum vanderplanki.</title>
        <authorList>
            <person name="Yoshida Y."/>
            <person name="Kikawada T."/>
            <person name="Gusev O."/>
        </authorList>
    </citation>
    <scope>NUCLEOTIDE SEQUENCE</scope>
    <source>
        <strain evidence="9">NIAS01</strain>
        <tissue evidence="9">Whole body or cell culture</tissue>
    </source>
</reference>
<dbReference type="PANTHER" id="PTHR10353">
    <property type="entry name" value="GLYCOSYL HYDROLASE"/>
    <property type="match status" value="1"/>
</dbReference>
<evidence type="ECO:0000313" key="10">
    <source>
        <dbReference type="Proteomes" id="UP001107558"/>
    </source>
</evidence>
<evidence type="ECO:0008006" key="11">
    <source>
        <dbReference type="Google" id="ProtNLM"/>
    </source>
</evidence>
<dbReference type="AlphaFoldDB" id="A0A9J6C6S5"/>
<keyword evidence="5" id="KW-0325">Glycoprotein</keyword>
<dbReference type="OrthoDB" id="65569at2759"/>
<gene>
    <name evidence="9" type="ORF">PVAND_007469</name>
</gene>
<dbReference type="GO" id="GO:0005975">
    <property type="term" value="P:carbohydrate metabolic process"/>
    <property type="evidence" value="ECO:0007669"/>
    <property type="project" value="InterPro"/>
</dbReference>
<evidence type="ECO:0000256" key="4">
    <source>
        <dbReference type="ARBA" id="ARBA00022801"/>
    </source>
</evidence>
<evidence type="ECO:0000256" key="3">
    <source>
        <dbReference type="ARBA" id="ARBA00022729"/>
    </source>
</evidence>
<dbReference type="FunFam" id="3.20.20.80:FF:000013">
    <property type="entry name" value="lactase-phlorizin hydrolase"/>
    <property type="match status" value="1"/>
</dbReference>
<evidence type="ECO:0000256" key="7">
    <source>
        <dbReference type="RuleBase" id="RU003690"/>
    </source>
</evidence>
<dbReference type="EMBL" id="JADBJN010000002">
    <property type="protein sequence ID" value="KAG5677738.1"/>
    <property type="molecule type" value="Genomic_DNA"/>
</dbReference>
<name>A0A9J6C6S5_POLVA</name>
<dbReference type="PROSITE" id="PS00653">
    <property type="entry name" value="GLYCOSYL_HYDROL_F1_2"/>
    <property type="match status" value="1"/>
</dbReference>
<evidence type="ECO:0000313" key="9">
    <source>
        <dbReference type="EMBL" id="KAG5677738.1"/>
    </source>
</evidence>